<name>A0ACC2TKA4_9FUNG</name>
<proteinExistence type="predicted"/>
<gene>
    <name evidence="1" type="ORF">DSO57_1038990</name>
</gene>
<dbReference type="Proteomes" id="UP001165960">
    <property type="component" value="Unassembled WGS sequence"/>
</dbReference>
<evidence type="ECO:0000313" key="2">
    <source>
        <dbReference type="Proteomes" id="UP001165960"/>
    </source>
</evidence>
<reference evidence="1" key="1">
    <citation type="submission" date="2022-04" db="EMBL/GenBank/DDBJ databases">
        <title>Genome of the entomopathogenic fungus Entomophthora muscae.</title>
        <authorList>
            <person name="Elya C."/>
            <person name="Lovett B.R."/>
            <person name="Lee E."/>
            <person name="Macias A.M."/>
            <person name="Hajek A.E."/>
            <person name="De Bivort B.L."/>
            <person name="Kasson M.T."/>
            <person name="De Fine Licht H.H."/>
            <person name="Stajich J.E."/>
        </authorList>
    </citation>
    <scope>NUCLEOTIDE SEQUENCE</scope>
    <source>
        <strain evidence="1">Berkeley</strain>
    </source>
</reference>
<evidence type="ECO:0000313" key="1">
    <source>
        <dbReference type="EMBL" id="KAJ9075144.1"/>
    </source>
</evidence>
<comment type="caution">
    <text evidence="1">The sequence shown here is derived from an EMBL/GenBank/DDBJ whole genome shotgun (WGS) entry which is preliminary data.</text>
</comment>
<sequence length="158" mass="18256">MSDPAPSEKQRDTKELTPSYRDVIIFEERLKYSLKLLTFRQRQHFAMLLTLSILIVYFIWLVFFSSIEQKNLDLNDEDIYLPRRFAPTINRVLSEYGIVFDSKAKQIEVAPSPSRLSSSLNADTEYRTFFQNGLVRFRTSFQRKAAAAANTASSKSKG</sequence>
<keyword evidence="2" id="KW-1185">Reference proteome</keyword>
<protein>
    <submittedName>
        <fullName evidence="1">Uncharacterized protein</fullName>
    </submittedName>
</protein>
<accession>A0ACC2TKA4</accession>
<organism evidence="1 2">
    <name type="scientific">Entomophthora muscae</name>
    <dbReference type="NCBI Taxonomy" id="34485"/>
    <lineage>
        <taxon>Eukaryota</taxon>
        <taxon>Fungi</taxon>
        <taxon>Fungi incertae sedis</taxon>
        <taxon>Zoopagomycota</taxon>
        <taxon>Entomophthoromycotina</taxon>
        <taxon>Entomophthoromycetes</taxon>
        <taxon>Entomophthorales</taxon>
        <taxon>Entomophthoraceae</taxon>
        <taxon>Entomophthora</taxon>
    </lineage>
</organism>
<dbReference type="EMBL" id="QTSX02002694">
    <property type="protein sequence ID" value="KAJ9075144.1"/>
    <property type="molecule type" value="Genomic_DNA"/>
</dbReference>